<dbReference type="AlphaFoldDB" id="A0A845I556"/>
<dbReference type="Proteomes" id="UP000444316">
    <property type="component" value="Unassembled WGS sequence"/>
</dbReference>
<organism evidence="1 2">
    <name type="scientific">Duganella fentianensis</name>
    <dbReference type="NCBI Taxonomy" id="2692177"/>
    <lineage>
        <taxon>Bacteria</taxon>
        <taxon>Pseudomonadati</taxon>
        <taxon>Pseudomonadota</taxon>
        <taxon>Betaproteobacteria</taxon>
        <taxon>Burkholderiales</taxon>
        <taxon>Oxalobacteraceae</taxon>
        <taxon>Telluria group</taxon>
        <taxon>Duganella</taxon>
    </lineage>
</organism>
<protein>
    <submittedName>
        <fullName evidence="1">Uncharacterized protein</fullName>
    </submittedName>
</protein>
<comment type="caution">
    <text evidence="1">The sequence shown here is derived from an EMBL/GenBank/DDBJ whole genome shotgun (WGS) entry which is preliminary data.</text>
</comment>
<name>A0A845I556_9BURK</name>
<dbReference type="EMBL" id="WWCL01000004">
    <property type="protein sequence ID" value="MYN47181.1"/>
    <property type="molecule type" value="Genomic_DNA"/>
</dbReference>
<gene>
    <name evidence="1" type="ORF">GTP23_19240</name>
</gene>
<reference evidence="1" key="1">
    <citation type="submission" date="2019-12" db="EMBL/GenBank/DDBJ databases">
        <title>Novel species isolated from a subtropical stream in China.</title>
        <authorList>
            <person name="Lu H."/>
        </authorList>
    </citation>
    <scope>NUCLEOTIDE SEQUENCE [LARGE SCALE GENOMIC DNA]</scope>
    <source>
        <strain evidence="1">FT93W</strain>
    </source>
</reference>
<evidence type="ECO:0000313" key="2">
    <source>
        <dbReference type="Proteomes" id="UP000444316"/>
    </source>
</evidence>
<sequence length="272" mass="28951">MVLAVPAQALEPLSDAAMSAVRGRDGVSFDLNGFAMSGDARVSYTTPIGTTLYVEKFAASRSDNPLPFSDPYRLDIVAGAPGLADVVNIAFPQNTYAQQRWQMAYDWGITADGVTREQSSVVIKDLVLYGGGLQFTTPQVNDGVAFGAALRMDIGQLSLRPRGRTDDTEAMVWNGIHVGAVDGSGMFTNTPWMLANVASQPAVINALSDETGPRLHIGIDWPDSRYGSGVAPAGGIVVDNISFVSPGQPTVDLGSSRIGSIQIQYLDIKFKH</sequence>
<proteinExistence type="predicted"/>
<evidence type="ECO:0000313" key="1">
    <source>
        <dbReference type="EMBL" id="MYN47181.1"/>
    </source>
</evidence>
<accession>A0A845I556</accession>
<keyword evidence="2" id="KW-1185">Reference proteome</keyword>